<reference evidence="1 2" key="1">
    <citation type="submission" date="2018-06" db="EMBL/GenBank/DDBJ databases">
        <authorList>
            <consortium name="Pathogen Informatics"/>
            <person name="Doyle S."/>
        </authorList>
    </citation>
    <scope>NUCLEOTIDE SEQUENCE [LARGE SCALE GENOMIC DNA]</scope>
    <source>
        <strain evidence="1 2">NCTC4837</strain>
    </source>
</reference>
<sequence>MALLEICCYSMECALTAQQNGADRVELCAAPKEGA</sequence>
<evidence type="ECO:0000313" key="1">
    <source>
        <dbReference type="EMBL" id="SPZ77303.1"/>
    </source>
</evidence>
<evidence type="ECO:0000313" key="2">
    <source>
        <dbReference type="Proteomes" id="UP000251082"/>
    </source>
</evidence>
<proteinExistence type="predicted"/>
<dbReference type="InterPro" id="IPR036822">
    <property type="entry name" value="CutC-like_dom_sf"/>
</dbReference>
<dbReference type="Proteomes" id="UP000251082">
    <property type="component" value="Unassembled WGS sequence"/>
</dbReference>
<dbReference type="SUPFAM" id="SSF110395">
    <property type="entry name" value="CutC-like"/>
    <property type="match status" value="1"/>
</dbReference>
<protein>
    <submittedName>
        <fullName evidence="1">Copper homeostasis protein CutC</fullName>
    </submittedName>
</protein>
<dbReference type="EMBL" id="UAUQ01000006">
    <property type="protein sequence ID" value="SPZ77303.1"/>
    <property type="molecule type" value="Genomic_DNA"/>
</dbReference>
<dbReference type="InterPro" id="IPR005627">
    <property type="entry name" value="CutC-like"/>
</dbReference>
<accession>A0A2X2IDN8</accession>
<dbReference type="AlphaFoldDB" id="A0A2X2IDN8"/>
<dbReference type="Pfam" id="PF03932">
    <property type="entry name" value="CutC"/>
    <property type="match status" value="1"/>
</dbReference>
<gene>
    <name evidence="1" type="primary">cutC_1</name>
    <name evidence="1" type="ORF">NCTC4837_02018</name>
</gene>
<organism evidence="1 2">
    <name type="scientific">Shigella dysenteriae</name>
    <dbReference type="NCBI Taxonomy" id="622"/>
    <lineage>
        <taxon>Bacteria</taxon>
        <taxon>Pseudomonadati</taxon>
        <taxon>Pseudomonadota</taxon>
        <taxon>Gammaproteobacteria</taxon>
        <taxon>Enterobacterales</taxon>
        <taxon>Enterobacteriaceae</taxon>
        <taxon>Shigella</taxon>
    </lineage>
</organism>
<name>A0A2X2IDN8_SHIDY</name>
<dbReference type="Gene3D" id="3.20.20.380">
    <property type="entry name" value="Copper homeostasis (CutC) domain"/>
    <property type="match status" value="1"/>
</dbReference>